<dbReference type="OrthoDB" id="9787483at2"/>
<evidence type="ECO:0000256" key="3">
    <source>
        <dbReference type="ARBA" id="ARBA00022490"/>
    </source>
</evidence>
<keyword evidence="7" id="KW-1185">Reference proteome</keyword>
<dbReference type="RefSeq" id="WP_078219274.1">
    <property type="nucleotide sequence ID" value="NZ_MUXZ01000042.1"/>
</dbReference>
<dbReference type="GO" id="GO:0097163">
    <property type="term" value="F:sulfur carrier activity"/>
    <property type="evidence" value="ECO:0007669"/>
    <property type="project" value="TreeGrafter"/>
</dbReference>
<dbReference type="NCBIfam" id="NF001237">
    <property type="entry name" value="PRK00207.1"/>
    <property type="match status" value="1"/>
</dbReference>
<evidence type="ECO:0000256" key="2">
    <source>
        <dbReference type="ARBA" id="ARBA00007067"/>
    </source>
</evidence>
<dbReference type="EC" id="2.8.1.-" evidence="5"/>
<dbReference type="GO" id="GO:0016783">
    <property type="term" value="F:sulfurtransferase activity"/>
    <property type="evidence" value="ECO:0007669"/>
    <property type="project" value="InterPro"/>
</dbReference>
<evidence type="ECO:0000313" key="6">
    <source>
        <dbReference type="EMBL" id="STO69115.1"/>
    </source>
</evidence>
<dbReference type="FunFam" id="3.40.1260.10:FF:000001">
    <property type="entry name" value="Sulfurtransferase TusD"/>
    <property type="match status" value="1"/>
</dbReference>
<evidence type="ECO:0000313" key="7">
    <source>
        <dbReference type="Proteomes" id="UP000254329"/>
    </source>
</evidence>
<dbReference type="EMBL" id="UGHF01000001">
    <property type="protein sequence ID" value="STO59378.1"/>
    <property type="molecule type" value="Genomic_DNA"/>
</dbReference>
<reference evidence="7 8" key="1">
    <citation type="submission" date="2018-06" db="EMBL/GenBank/DDBJ databases">
        <authorList>
            <consortium name="Pathogen Informatics"/>
            <person name="Doyle S."/>
        </authorList>
    </citation>
    <scope>NUCLEOTIDE SEQUENCE [LARGE SCALE GENOMIC DNA]</scope>
    <source>
        <strain evidence="5 7">NCTC1659</strain>
        <strain evidence="6 8">NCTC8540</strain>
    </source>
</reference>
<dbReference type="InterPro" id="IPR017463">
    <property type="entry name" value="Sulphur_relay_TusD/DsrE"/>
</dbReference>
<dbReference type="Pfam" id="PF02635">
    <property type="entry name" value="DsrE"/>
    <property type="match status" value="1"/>
</dbReference>
<proteinExistence type="inferred from homology"/>
<evidence type="ECO:0000256" key="4">
    <source>
        <dbReference type="ARBA" id="ARBA00022679"/>
    </source>
</evidence>
<dbReference type="NCBIfam" id="TIGR03012">
    <property type="entry name" value="sulf_tusD_dsrE"/>
    <property type="match status" value="1"/>
</dbReference>
<dbReference type="SUPFAM" id="SSF75169">
    <property type="entry name" value="DsrEFH-like"/>
    <property type="match status" value="1"/>
</dbReference>
<dbReference type="InterPro" id="IPR027396">
    <property type="entry name" value="DsrEFH-like"/>
</dbReference>
<dbReference type="Proteomes" id="UP000254329">
    <property type="component" value="Unassembled WGS sequence"/>
</dbReference>
<dbReference type="GO" id="GO:1990228">
    <property type="term" value="C:sulfurtransferase complex"/>
    <property type="evidence" value="ECO:0007669"/>
    <property type="project" value="TreeGrafter"/>
</dbReference>
<dbReference type="GO" id="GO:0002143">
    <property type="term" value="P:tRNA wobble position uridine thiolation"/>
    <property type="evidence" value="ECO:0007669"/>
    <property type="project" value="TreeGrafter"/>
</dbReference>
<dbReference type="Proteomes" id="UP000254496">
    <property type="component" value="Unassembled WGS sequence"/>
</dbReference>
<sequence>MRYVLAVKQGIYGTQGAYLAYQFAQTLLAQGHQIEQIFFFQQGVTLGNAFVNPANDEFHLQKAWQQLSQQFSIPLHLCIAAAQRRGVVEPLSSNNKQQHNLAEGFILAGLGEFNKAVLQADRLITI</sequence>
<dbReference type="PANTHER" id="PTHR34874">
    <property type="entry name" value="PROTEIN YCHN"/>
    <property type="match status" value="1"/>
</dbReference>
<name>A0A1V4AYT6_9PAST</name>
<dbReference type="STRING" id="733.B0186_10280"/>
<evidence type="ECO:0000256" key="1">
    <source>
        <dbReference type="ARBA" id="ARBA00004496"/>
    </source>
</evidence>
<accession>A0A1V4AYT6</accession>
<dbReference type="EMBL" id="UGHJ01000001">
    <property type="protein sequence ID" value="STO69115.1"/>
    <property type="molecule type" value="Genomic_DNA"/>
</dbReference>
<comment type="similarity">
    <text evidence="2">Belongs to the DsrE/TusD family.</text>
</comment>
<dbReference type="AlphaFoldDB" id="A0A1V4AYT6"/>
<organism evidence="5 7">
    <name type="scientific">Canicola haemoglobinophilus</name>
    <dbReference type="NCBI Taxonomy" id="733"/>
    <lineage>
        <taxon>Bacteria</taxon>
        <taxon>Pseudomonadati</taxon>
        <taxon>Pseudomonadota</taxon>
        <taxon>Gammaproteobacteria</taxon>
        <taxon>Pasteurellales</taxon>
        <taxon>Pasteurellaceae</taxon>
        <taxon>Canicola</taxon>
    </lineage>
</organism>
<comment type="subcellular location">
    <subcellularLocation>
        <location evidence="1">Cytoplasm</location>
    </subcellularLocation>
</comment>
<keyword evidence="4 5" id="KW-0808">Transferase</keyword>
<evidence type="ECO:0000313" key="8">
    <source>
        <dbReference type="Proteomes" id="UP000254496"/>
    </source>
</evidence>
<dbReference type="Gene3D" id="3.40.1260.10">
    <property type="entry name" value="DsrEFH-like"/>
    <property type="match status" value="1"/>
</dbReference>
<evidence type="ECO:0000313" key="5">
    <source>
        <dbReference type="EMBL" id="STO59378.1"/>
    </source>
</evidence>
<dbReference type="PANTHER" id="PTHR34874:SF3">
    <property type="entry name" value="SULFURTRANSFERASE TUSD"/>
    <property type="match status" value="1"/>
</dbReference>
<gene>
    <name evidence="5" type="primary">tusD</name>
    <name evidence="5" type="ORF">NCTC1659_00627</name>
    <name evidence="6" type="ORF">NCTC8540_01639</name>
</gene>
<protein>
    <submittedName>
        <fullName evidence="5">Sulfur transfer complex subunit TusD</fullName>
        <ecNumber evidence="5">2.8.1.-</ecNumber>
    </submittedName>
</protein>
<dbReference type="InterPro" id="IPR003787">
    <property type="entry name" value="Sulphur_relay_DsrE/F-like"/>
</dbReference>
<keyword evidence="3" id="KW-0963">Cytoplasm</keyword>